<organism evidence="9 10">
    <name type="scientific">Lecanosticta acicola</name>
    <dbReference type="NCBI Taxonomy" id="111012"/>
    <lineage>
        <taxon>Eukaryota</taxon>
        <taxon>Fungi</taxon>
        <taxon>Dikarya</taxon>
        <taxon>Ascomycota</taxon>
        <taxon>Pezizomycotina</taxon>
        <taxon>Dothideomycetes</taxon>
        <taxon>Dothideomycetidae</taxon>
        <taxon>Mycosphaerellales</taxon>
        <taxon>Mycosphaerellaceae</taxon>
        <taxon>Lecanosticta</taxon>
    </lineage>
</organism>
<feature type="region of interest" description="Disordered" evidence="6">
    <location>
        <begin position="414"/>
        <end position="454"/>
    </location>
</feature>
<keyword evidence="3 7" id="KW-1133">Transmembrane helix</keyword>
<evidence type="ECO:0000256" key="3">
    <source>
        <dbReference type="ARBA" id="ARBA00022989"/>
    </source>
</evidence>
<feature type="transmembrane region" description="Helical" evidence="7">
    <location>
        <begin position="43"/>
        <end position="68"/>
    </location>
</feature>
<feature type="region of interest" description="Disordered" evidence="6">
    <location>
        <begin position="335"/>
        <end position="375"/>
    </location>
</feature>
<evidence type="ECO:0000256" key="7">
    <source>
        <dbReference type="SAM" id="Phobius"/>
    </source>
</evidence>
<accession>A0AAI8YSJ1</accession>
<feature type="transmembrane region" description="Helical" evidence="7">
    <location>
        <begin position="12"/>
        <end position="31"/>
    </location>
</feature>
<evidence type="ECO:0000256" key="4">
    <source>
        <dbReference type="ARBA" id="ARBA00023136"/>
    </source>
</evidence>
<feature type="transmembrane region" description="Helical" evidence="7">
    <location>
        <begin position="124"/>
        <end position="145"/>
    </location>
</feature>
<protein>
    <recommendedName>
        <fullName evidence="8">Rhodopsin domain-containing protein</fullName>
    </recommendedName>
</protein>
<evidence type="ECO:0000256" key="1">
    <source>
        <dbReference type="ARBA" id="ARBA00004141"/>
    </source>
</evidence>
<proteinExistence type="inferred from homology"/>
<evidence type="ECO:0000259" key="8">
    <source>
        <dbReference type="Pfam" id="PF20684"/>
    </source>
</evidence>
<name>A0AAI8YSJ1_9PEZI</name>
<dbReference type="AlphaFoldDB" id="A0AAI8YSJ1"/>
<dbReference type="InterPro" id="IPR052337">
    <property type="entry name" value="SAT4-like"/>
</dbReference>
<feature type="transmembrane region" description="Helical" evidence="7">
    <location>
        <begin position="201"/>
        <end position="221"/>
    </location>
</feature>
<comment type="caution">
    <text evidence="9">The sequence shown here is derived from an EMBL/GenBank/DDBJ whole genome shotgun (WGS) entry which is preliminary data.</text>
</comment>
<keyword evidence="2 7" id="KW-0812">Transmembrane</keyword>
<dbReference type="InterPro" id="IPR049326">
    <property type="entry name" value="Rhodopsin_dom_fungi"/>
</dbReference>
<evidence type="ECO:0000256" key="5">
    <source>
        <dbReference type="ARBA" id="ARBA00038359"/>
    </source>
</evidence>
<keyword evidence="10" id="KW-1185">Reference proteome</keyword>
<dbReference type="PANTHER" id="PTHR33048">
    <property type="entry name" value="PTH11-LIKE INTEGRAL MEMBRANE PROTEIN (AFU_ORTHOLOGUE AFUA_5G11245)"/>
    <property type="match status" value="1"/>
</dbReference>
<feature type="transmembrane region" description="Helical" evidence="7">
    <location>
        <begin position="165"/>
        <end position="189"/>
    </location>
</feature>
<dbReference type="PANTHER" id="PTHR33048:SF47">
    <property type="entry name" value="INTEGRAL MEMBRANE PROTEIN-RELATED"/>
    <property type="match status" value="1"/>
</dbReference>
<dbReference type="GO" id="GO:0016020">
    <property type="term" value="C:membrane"/>
    <property type="evidence" value="ECO:0007669"/>
    <property type="project" value="UniProtKB-SubCell"/>
</dbReference>
<dbReference type="Pfam" id="PF20684">
    <property type="entry name" value="Fung_rhodopsin"/>
    <property type="match status" value="1"/>
</dbReference>
<feature type="compositionally biased region" description="Basic and acidic residues" evidence="6">
    <location>
        <begin position="356"/>
        <end position="374"/>
    </location>
</feature>
<gene>
    <name evidence="9" type="ORF">LECACI_7A001185</name>
</gene>
<sequence>MVAGGHVSGRTVTTTIITFNTIAGILTILRLQTRRLIVRNAGIDDVLVSLGLICSTVLTITMCEQVVYGMGRHEATLTQYDGIMSLRWFWASVWTYYLALWAVKMSILCQYLRIIPEGGFRRACYGLMAVVSAWTLWAFLSAPFPCNPVDAFWDPSVKGSCLNRLAVWFTNAAVNIVTDLATTLLPLPTLNSLQIPRRQKYILMVVFGMGGVTCLLSILRLQSLYVISKSTDISWDNPLAATWSSLEVNVGIICAVSVISYQHNPELTGQQCIPTLKGLMSRLFPTLTFGEVYNITPSEQRSAAQNEENRVSFRMLGYHLPEDAEKAVTVEAHELPAKTTRSATLRTSGPPTPVHQTRDPSPIKDSDEATKEPTSKFVGFNKSWEVTRQDCIRMPSPGFTAINQEAKEKVRWYVQRRPADSSSSSSKKAEKIPGRSSKFHERDKSLYAEEERAG</sequence>
<keyword evidence="4 7" id="KW-0472">Membrane</keyword>
<comment type="subcellular location">
    <subcellularLocation>
        <location evidence="1">Membrane</location>
        <topology evidence="1">Multi-pass membrane protein</topology>
    </subcellularLocation>
</comment>
<evidence type="ECO:0000313" key="10">
    <source>
        <dbReference type="Proteomes" id="UP001296104"/>
    </source>
</evidence>
<dbReference type="EMBL" id="CAVMBE010000004">
    <property type="protein sequence ID" value="CAK3821424.1"/>
    <property type="molecule type" value="Genomic_DNA"/>
</dbReference>
<feature type="compositionally biased region" description="Polar residues" evidence="6">
    <location>
        <begin position="339"/>
        <end position="349"/>
    </location>
</feature>
<evidence type="ECO:0000256" key="2">
    <source>
        <dbReference type="ARBA" id="ARBA00022692"/>
    </source>
</evidence>
<evidence type="ECO:0000313" key="9">
    <source>
        <dbReference type="EMBL" id="CAK3821424.1"/>
    </source>
</evidence>
<comment type="similarity">
    <text evidence="5">Belongs to the SAT4 family.</text>
</comment>
<reference evidence="9" key="1">
    <citation type="submission" date="2023-11" db="EMBL/GenBank/DDBJ databases">
        <authorList>
            <person name="Alioto T."/>
            <person name="Alioto T."/>
            <person name="Gomez Garrido J."/>
        </authorList>
    </citation>
    <scope>NUCLEOTIDE SEQUENCE</scope>
</reference>
<feature type="compositionally biased region" description="Basic and acidic residues" evidence="6">
    <location>
        <begin position="427"/>
        <end position="454"/>
    </location>
</feature>
<feature type="transmembrane region" description="Helical" evidence="7">
    <location>
        <begin position="88"/>
        <end position="112"/>
    </location>
</feature>
<dbReference type="Proteomes" id="UP001296104">
    <property type="component" value="Unassembled WGS sequence"/>
</dbReference>
<feature type="domain" description="Rhodopsin" evidence="8">
    <location>
        <begin position="29"/>
        <end position="280"/>
    </location>
</feature>
<evidence type="ECO:0000256" key="6">
    <source>
        <dbReference type="SAM" id="MobiDB-lite"/>
    </source>
</evidence>